<feature type="transmembrane region" description="Helical" evidence="11">
    <location>
        <begin position="153"/>
        <end position="171"/>
    </location>
</feature>
<dbReference type="GO" id="GO:0016020">
    <property type="term" value="C:membrane"/>
    <property type="evidence" value="ECO:0007669"/>
    <property type="project" value="UniProtKB-SubCell"/>
</dbReference>
<feature type="transmembrane region" description="Helical" evidence="11">
    <location>
        <begin position="421"/>
        <end position="443"/>
    </location>
</feature>
<keyword evidence="14" id="KW-1185">Reference proteome</keyword>
<dbReference type="PANTHER" id="PTHR23500:SF424">
    <property type="entry name" value="POLYOL TRANSPORTER 5"/>
    <property type="match status" value="1"/>
</dbReference>
<feature type="coiled-coil region" evidence="10">
    <location>
        <begin position="219"/>
        <end position="246"/>
    </location>
</feature>
<dbReference type="Pfam" id="PF00083">
    <property type="entry name" value="Sugar_tr"/>
    <property type="match status" value="1"/>
</dbReference>
<keyword evidence="8 11" id="KW-0472">Membrane</keyword>
<feature type="transmembrane region" description="Helical" evidence="11">
    <location>
        <begin position="381"/>
        <end position="401"/>
    </location>
</feature>
<keyword evidence="4" id="KW-0762">Sugar transport</keyword>
<feature type="transmembrane region" description="Helical" evidence="11">
    <location>
        <begin position="183"/>
        <end position="206"/>
    </location>
</feature>
<dbReference type="AlphaFoldDB" id="A0AAV5MTC2"/>
<keyword evidence="5 11" id="KW-0812">Transmembrane</keyword>
<dbReference type="Gene3D" id="1.20.1250.20">
    <property type="entry name" value="MFS general substrate transporter like domains"/>
    <property type="match status" value="1"/>
</dbReference>
<feature type="transmembrane region" description="Helical" evidence="11">
    <location>
        <begin position="350"/>
        <end position="374"/>
    </location>
</feature>
<feature type="transmembrane region" description="Helical" evidence="11">
    <location>
        <begin position="323"/>
        <end position="344"/>
    </location>
</feature>
<dbReference type="Proteomes" id="UP001054252">
    <property type="component" value="Unassembled WGS sequence"/>
</dbReference>
<feature type="transmembrane region" description="Helical" evidence="11">
    <location>
        <begin position="455"/>
        <end position="473"/>
    </location>
</feature>
<sequence length="486" mass="52306">MAEPHHHGVSGVADFEPAKKLKGNKLAIACSIFACMTSILNGYDTGVMSGAVIYIQRELKISETQVEVLMGILNLYSLIGSFAAGRTSDWLGRRYTVVIAGVIFFVGALLMGFSTNYAFLMVGRFVAGIGVGFALMIAPVYTAEVSPAVSRGFLASFPEVFINIGLLLGYVSNYAFSGLPMHLAWRMMLGVGAIPSAGLAIGILFMPESPRWLVIQGRLGEAKKVLNKICESKEEAQNRLNDIKEAAGIPQDCNDDIVQVTKHSQGKGIWKELFIHPTPSVRHVLIAALGIHFFEQACGMDSVVLYSPRIFAKAGIASNSHQFLATIAVGLVKTTFILISTFLLDRVGRRPLLLGSVAAVTISLGTLATALTIIDHSEKKLTWALVLCIVAVLSCVGSFSSGLGPITWVYTSEIFPLRLRALGASVGVAVNRTTSGIIAMTFISLYKAITIGGAFFLYAGIAMVSWIFFYMILPETQGKTLEEMEG</sequence>
<comment type="similarity">
    <text evidence="2 9">Belongs to the major facilitator superfamily. Sugar transporter (TC 2.A.1.1) family.</text>
</comment>
<dbReference type="SUPFAM" id="SSF103473">
    <property type="entry name" value="MFS general substrate transporter"/>
    <property type="match status" value="1"/>
</dbReference>
<keyword evidence="10" id="KW-0175">Coiled coil</keyword>
<accession>A0AAV5MTC2</accession>
<name>A0AAV5MTC2_9ROSI</name>
<feature type="transmembrane region" description="Helical" evidence="11">
    <location>
        <begin position="119"/>
        <end position="141"/>
    </location>
</feature>
<evidence type="ECO:0000256" key="9">
    <source>
        <dbReference type="RuleBase" id="RU003346"/>
    </source>
</evidence>
<dbReference type="EMBL" id="BPVZ01000677">
    <property type="protein sequence ID" value="GKV52349.1"/>
    <property type="molecule type" value="Genomic_DNA"/>
</dbReference>
<evidence type="ECO:0000256" key="11">
    <source>
        <dbReference type="SAM" id="Phobius"/>
    </source>
</evidence>
<dbReference type="NCBIfam" id="TIGR00879">
    <property type="entry name" value="SP"/>
    <property type="match status" value="1"/>
</dbReference>
<keyword evidence="3 9" id="KW-0813">Transport</keyword>
<dbReference type="InterPro" id="IPR045262">
    <property type="entry name" value="STP/PLT_plant"/>
</dbReference>
<proteinExistence type="inferred from homology"/>
<dbReference type="InterPro" id="IPR005828">
    <property type="entry name" value="MFS_sugar_transport-like"/>
</dbReference>
<dbReference type="FunFam" id="1.20.1250.20:FF:000025">
    <property type="entry name" value="probable polyol transporter 4"/>
    <property type="match status" value="1"/>
</dbReference>
<evidence type="ECO:0000256" key="3">
    <source>
        <dbReference type="ARBA" id="ARBA00022448"/>
    </source>
</evidence>
<dbReference type="GO" id="GO:0015293">
    <property type="term" value="F:symporter activity"/>
    <property type="evidence" value="ECO:0007669"/>
    <property type="project" value="UniProtKB-KW"/>
</dbReference>
<evidence type="ECO:0000256" key="5">
    <source>
        <dbReference type="ARBA" id="ARBA00022692"/>
    </source>
</evidence>
<evidence type="ECO:0000259" key="12">
    <source>
        <dbReference type="PROSITE" id="PS50850"/>
    </source>
</evidence>
<dbReference type="PROSITE" id="PS00216">
    <property type="entry name" value="SUGAR_TRANSPORT_1"/>
    <property type="match status" value="1"/>
</dbReference>
<evidence type="ECO:0000313" key="13">
    <source>
        <dbReference type="EMBL" id="GKV52349.1"/>
    </source>
</evidence>
<evidence type="ECO:0000256" key="10">
    <source>
        <dbReference type="SAM" id="Coils"/>
    </source>
</evidence>
<dbReference type="PANTHER" id="PTHR23500">
    <property type="entry name" value="SOLUTE CARRIER FAMILY 2, FACILITATED GLUCOSE TRANSPORTER"/>
    <property type="match status" value="1"/>
</dbReference>
<gene>
    <name evidence="13" type="ORF">SLEP1_g58938</name>
</gene>
<dbReference type="GO" id="GO:0015144">
    <property type="term" value="F:carbohydrate transmembrane transporter activity"/>
    <property type="evidence" value="ECO:0007669"/>
    <property type="project" value="InterPro"/>
</dbReference>
<keyword evidence="6" id="KW-0769">Symport</keyword>
<keyword evidence="7 11" id="KW-1133">Transmembrane helix</keyword>
<evidence type="ECO:0000256" key="4">
    <source>
        <dbReference type="ARBA" id="ARBA00022597"/>
    </source>
</evidence>
<dbReference type="InterPro" id="IPR003663">
    <property type="entry name" value="Sugar/inositol_transpt"/>
</dbReference>
<evidence type="ECO:0000256" key="8">
    <source>
        <dbReference type="ARBA" id="ARBA00023136"/>
    </source>
</evidence>
<reference evidence="13 14" key="1">
    <citation type="journal article" date="2021" name="Commun. Biol.">
        <title>The genome of Shorea leprosula (Dipterocarpaceae) highlights the ecological relevance of drought in aseasonal tropical rainforests.</title>
        <authorList>
            <person name="Ng K.K.S."/>
            <person name="Kobayashi M.J."/>
            <person name="Fawcett J.A."/>
            <person name="Hatakeyama M."/>
            <person name="Paape T."/>
            <person name="Ng C.H."/>
            <person name="Ang C.C."/>
            <person name="Tnah L.H."/>
            <person name="Lee C.T."/>
            <person name="Nishiyama T."/>
            <person name="Sese J."/>
            <person name="O'Brien M.J."/>
            <person name="Copetti D."/>
            <person name="Mohd Noor M.I."/>
            <person name="Ong R.C."/>
            <person name="Putra M."/>
            <person name="Sireger I.Z."/>
            <person name="Indrioko S."/>
            <person name="Kosugi Y."/>
            <person name="Izuno A."/>
            <person name="Isagi Y."/>
            <person name="Lee S.L."/>
            <person name="Shimizu K.K."/>
        </authorList>
    </citation>
    <scope>NUCLEOTIDE SEQUENCE [LARGE SCALE GENOMIC DNA]</scope>
    <source>
        <strain evidence="13">214</strain>
    </source>
</reference>
<evidence type="ECO:0000256" key="7">
    <source>
        <dbReference type="ARBA" id="ARBA00022989"/>
    </source>
</evidence>
<comment type="caution">
    <text evidence="13">The sequence shown here is derived from an EMBL/GenBank/DDBJ whole genome shotgun (WGS) entry which is preliminary data.</text>
</comment>
<dbReference type="InterPro" id="IPR036259">
    <property type="entry name" value="MFS_trans_sf"/>
</dbReference>
<dbReference type="InterPro" id="IPR005829">
    <property type="entry name" value="Sugar_transporter_CS"/>
</dbReference>
<feature type="transmembrane region" description="Helical" evidence="11">
    <location>
        <begin position="64"/>
        <end position="83"/>
    </location>
</feature>
<dbReference type="PROSITE" id="PS00217">
    <property type="entry name" value="SUGAR_TRANSPORT_2"/>
    <property type="match status" value="1"/>
</dbReference>
<feature type="transmembrane region" description="Helical" evidence="11">
    <location>
        <begin position="26"/>
        <end position="44"/>
    </location>
</feature>
<feature type="non-terminal residue" evidence="13">
    <location>
        <position position="486"/>
    </location>
</feature>
<feature type="transmembrane region" description="Helical" evidence="11">
    <location>
        <begin position="95"/>
        <end position="113"/>
    </location>
</feature>
<evidence type="ECO:0000313" key="14">
    <source>
        <dbReference type="Proteomes" id="UP001054252"/>
    </source>
</evidence>
<feature type="domain" description="Major facilitator superfamily (MFS) profile" evidence="12">
    <location>
        <begin position="30"/>
        <end position="477"/>
    </location>
</feature>
<protein>
    <recommendedName>
        <fullName evidence="12">Major facilitator superfamily (MFS) profile domain-containing protein</fullName>
    </recommendedName>
</protein>
<dbReference type="PROSITE" id="PS50850">
    <property type="entry name" value="MFS"/>
    <property type="match status" value="1"/>
</dbReference>
<evidence type="ECO:0000256" key="1">
    <source>
        <dbReference type="ARBA" id="ARBA00004141"/>
    </source>
</evidence>
<organism evidence="13 14">
    <name type="scientific">Rubroshorea leprosula</name>
    <dbReference type="NCBI Taxonomy" id="152421"/>
    <lineage>
        <taxon>Eukaryota</taxon>
        <taxon>Viridiplantae</taxon>
        <taxon>Streptophyta</taxon>
        <taxon>Embryophyta</taxon>
        <taxon>Tracheophyta</taxon>
        <taxon>Spermatophyta</taxon>
        <taxon>Magnoliopsida</taxon>
        <taxon>eudicotyledons</taxon>
        <taxon>Gunneridae</taxon>
        <taxon>Pentapetalae</taxon>
        <taxon>rosids</taxon>
        <taxon>malvids</taxon>
        <taxon>Malvales</taxon>
        <taxon>Dipterocarpaceae</taxon>
        <taxon>Rubroshorea</taxon>
    </lineage>
</organism>
<comment type="subcellular location">
    <subcellularLocation>
        <location evidence="1">Membrane</location>
        <topology evidence="1">Multi-pass membrane protein</topology>
    </subcellularLocation>
</comment>
<evidence type="ECO:0000256" key="2">
    <source>
        <dbReference type="ARBA" id="ARBA00010992"/>
    </source>
</evidence>
<dbReference type="InterPro" id="IPR020846">
    <property type="entry name" value="MFS_dom"/>
</dbReference>
<dbReference type="PRINTS" id="PR00171">
    <property type="entry name" value="SUGRTRNSPORT"/>
</dbReference>
<evidence type="ECO:0000256" key="6">
    <source>
        <dbReference type="ARBA" id="ARBA00022847"/>
    </source>
</evidence>